<dbReference type="InterPro" id="IPR031712">
    <property type="entry name" value="DUF5077"/>
</dbReference>
<accession>A0A9X2F137</accession>
<gene>
    <name evidence="2" type="ORF">NF867_07525</name>
</gene>
<keyword evidence="3" id="KW-1185">Reference proteome</keyword>
<sequence>MMKNILLIICVLCLSGTLIQCKKSDPVEPKKDPPVEETPALPVGPTTTVALAGNAYVTSTVPADEIITSTGLANWNNSNTITSTYFRVNRTGKLTVHLKAKVAPAGNSSTIKVTVNGTAFNVNLSGADSKTYAVGSVNIQQIGYVKIDLQGVSKTGVYFGDVSDIILSDYVGASNVVYANDASNYYWSRRGPSVHMGYTAPAGTNTEWFYNELTVPVGEDKIGSYFMSNGFSEGYCGIQVNSSTERRVLFSVWDPSQGKTTLVKKGTNVVDNTFGGEGTGGQSYLVFNWKAGTTYKFLTQGKPDGQGNTLYSSWFYNPDQAAWVFIATWKRPNTNTYLTGLHSFLENFIDNNGYMGRKVLINNQWVRSSAGVWTEITAGRFTCDATGSNNQRLDFAGGVENGHFYLKNGGYFSNYVNPNASFTRTATGQQPTVDLTTLP</sequence>
<evidence type="ECO:0000313" key="3">
    <source>
        <dbReference type="Proteomes" id="UP001155182"/>
    </source>
</evidence>
<dbReference type="AlphaFoldDB" id="A0A9X2F137"/>
<dbReference type="Proteomes" id="UP001155182">
    <property type="component" value="Unassembled WGS sequence"/>
</dbReference>
<dbReference type="EMBL" id="JAMWYS010000027">
    <property type="protein sequence ID" value="MCO4292707.1"/>
    <property type="molecule type" value="Genomic_DNA"/>
</dbReference>
<dbReference type="Pfam" id="PF16871">
    <property type="entry name" value="DUF5077"/>
    <property type="match status" value="1"/>
</dbReference>
<dbReference type="RefSeq" id="WP_252587200.1">
    <property type="nucleotide sequence ID" value="NZ_JAMWYS010000027.1"/>
</dbReference>
<evidence type="ECO:0000259" key="1">
    <source>
        <dbReference type="Pfam" id="PF16871"/>
    </source>
</evidence>
<reference evidence="2" key="1">
    <citation type="submission" date="2022-06" db="EMBL/GenBank/DDBJ databases">
        <title>Solitalea sp. MAHUQ-68 isolated from rhizospheric soil.</title>
        <authorList>
            <person name="Huq M.A."/>
        </authorList>
    </citation>
    <scope>NUCLEOTIDE SEQUENCE</scope>
    <source>
        <strain evidence="2">MAHUQ-68</strain>
    </source>
</reference>
<name>A0A9X2F137_9SPHI</name>
<proteinExistence type="predicted"/>
<organism evidence="2 3">
    <name type="scientific">Solitalea agri</name>
    <dbReference type="NCBI Taxonomy" id="2953739"/>
    <lineage>
        <taxon>Bacteria</taxon>
        <taxon>Pseudomonadati</taxon>
        <taxon>Bacteroidota</taxon>
        <taxon>Sphingobacteriia</taxon>
        <taxon>Sphingobacteriales</taxon>
        <taxon>Sphingobacteriaceae</taxon>
        <taxon>Solitalea</taxon>
    </lineage>
</organism>
<comment type="caution">
    <text evidence="2">The sequence shown here is derived from an EMBL/GenBank/DDBJ whole genome shotgun (WGS) entry which is preliminary data.</text>
</comment>
<evidence type="ECO:0000313" key="2">
    <source>
        <dbReference type="EMBL" id="MCO4292707.1"/>
    </source>
</evidence>
<dbReference type="InterPro" id="IPR021862">
    <property type="entry name" value="DUF3472"/>
</dbReference>
<dbReference type="Pfam" id="PF11958">
    <property type="entry name" value="DUF3472"/>
    <property type="match status" value="1"/>
</dbReference>
<feature type="domain" description="DUF5077" evidence="1">
    <location>
        <begin position="49"/>
        <end position="168"/>
    </location>
</feature>
<protein>
    <submittedName>
        <fullName evidence="2">DUF5077 domain-containing protein</fullName>
    </submittedName>
</protein>